<sequence>MASATNFSPGYLHESQQGTILGVTILFIILETLAVTFRGISKLIGRLNWGWDDGFIVLGFILCMVINGCAIADVHYGGVGLHIQRVGKESPEKIPVQGKFMLAFPIIYFAAVVPPKMAIIYLYLSVFTQKPFRIICYVVVGIMVGNWIGTTVASFLSCQPLSYYWTQEGTCFDINSFFRWGGFSNIVTDVIMMVLPMPVVWELHASTRLKLGILITFLLGSLGLIASIIRFVKFYVTDAQKDLTWAGGDLVLWTVVECGGYMIAGCLPTYRPLARFLGRKLHLTSDGSSGDTSAQQNTSASSRRQTSKFQRMVNTTDDEEDAIGLVSVTKGGELEGKHATAVEPGQIMVNHHIDV</sequence>
<accession>A0ACC3B2H3</accession>
<evidence type="ECO:0000313" key="2">
    <source>
        <dbReference type="Proteomes" id="UP001177260"/>
    </source>
</evidence>
<proteinExistence type="predicted"/>
<dbReference type="Proteomes" id="UP001177260">
    <property type="component" value="Unassembled WGS sequence"/>
</dbReference>
<reference evidence="1 2" key="1">
    <citation type="journal article" date="2023" name="ACS Omega">
        <title>Identification of the Neoaspergillic Acid Biosynthesis Gene Cluster by Establishing an In Vitro CRISPR-Ribonucleoprotein Genetic System in Aspergillus melleus.</title>
        <authorList>
            <person name="Yuan B."/>
            <person name="Grau M.F."/>
            <person name="Murata R.M."/>
            <person name="Torok T."/>
            <person name="Venkateswaran K."/>
            <person name="Stajich J.E."/>
            <person name="Wang C.C.C."/>
        </authorList>
    </citation>
    <scope>NUCLEOTIDE SEQUENCE [LARGE SCALE GENOMIC DNA]</scope>
    <source>
        <strain evidence="1 2">IMV 1140</strain>
    </source>
</reference>
<dbReference type="EMBL" id="JAOPJF010000034">
    <property type="protein sequence ID" value="KAK1144039.1"/>
    <property type="molecule type" value="Genomic_DNA"/>
</dbReference>
<gene>
    <name evidence="1" type="ORF">N8T08_005949</name>
</gene>
<comment type="caution">
    <text evidence="1">The sequence shown here is derived from an EMBL/GenBank/DDBJ whole genome shotgun (WGS) entry which is preliminary data.</text>
</comment>
<protein>
    <submittedName>
        <fullName evidence="1">Uncharacterized protein</fullName>
    </submittedName>
</protein>
<evidence type="ECO:0000313" key="1">
    <source>
        <dbReference type="EMBL" id="KAK1144039.1"/>
    </source>
</evidence>
<organism evidence="1 2">
    <name type="scientific">Aspergillus melleus</name>
    <dbReference type="NCBI Taxonomy" id="138277"/>
    <lineage>
        <taxon>Eukaryota</taxon>
        <taxon>Fungi</taxon>
        <taxon>Dikarya</taxon>
        <taxon>Ascomycota</taxon>
        <taxon>Pezizomycotina</taxon>
        <taxon>Eurotiomycetes</taxon>
        <taxon>Eurotiomycetidae</taxon>
        <taxon>Eurotiales</taxon>
        <taxon>Aspergillaceae</taxon>
        <taxon>Aspergillus</taxon>
        <taxon>Aspergillus subgen. Circumdati</taxon>
    </lineage>
</organism>
<name>A0ACC3B2H3_9EURO</name>
<keyword evidence="2" id="KW-1185">Reference proteome</keyword>